<gene>
    <name evidence="2" type="ORF">A4U43_C07F9190</name>
</gene>
<dbReference type="EMBL" id="CM007387">
    <property type="protein sequence ID" value="ONK62890.1"/>
    <property type="molecule type" value="Genomic_DNA"/>
</dbReference>
<dbReference type="Gramene" id="ONK62890">
    <property type="protein sequence ID" value="ONK62890"/>
    <property type="gene ID" value="A4U43_C07F9190"/>
</dbReference>
<feature type="region of interest" description="Disordered" evidence="1">
    <location>
        <begin position="66"/>
        <end position="111"/>
    </location>
</feature>
<accession>A0A5P1EFP0</accession>
<name>A0A5P1EFP0_ASPOF</name>
<evidence type="ECO:0000256" key="1">
    <source>
        <dbReference type="SAM" id="MobiDB-lite"/>
    </source>
</evidence>
<sequence length="111" mass="11384">MHVIVPLSHVGAPSAAPVPQPRQACSLTCTTISDHWLGPGQPTGTTHRRVDPSWRLDIFAASNHCSRRAPGSSKLGQQRGGPCSGEASPASVAGFCPTPSPSTGHPSSAPL</sequence>
<evidence type="ECO:0000313" key="3">
    <source>
        <dbReference type="Proteomes" id="UP000243459"/>
    </source>
</evidence>
<keyword evidence="3" id="KW-1185">Reference proteome</keyword>
<proteinExistence type="predicted"/>
<evidence type="ECO:0000313" key="2">
    <source>
        <dbReference type="EMBL" id="ONK62890.1"/>
    </source>
</evidence>
<feature type="compositionally biased region" description="Low complexity" evidence="1">
    <location>
        <begin position="101"/>
        <end position="111"/>
    </location>
</feature>
<reference evidence="3" key="1">
    <citation type="journal article" date="2017" name="Nat. Commun.">
        <title>The asparagus genome sheds light on the origin and evolution of a young Y chromosome.</title>
        <authorList>
            <person name="Harkess A."/>
            <person name="Zhou J."/>
            <person name="Xu C."/>
            <person name="Bowers J.E."/>
            <person name="Van der Hulst R."/>
            <person name="Ayyampalayam S."/>
            <person name="Mercati F."/>
            <person name="Riccardi P."/>
            <person name="McKain M.R."/>
            <person name="Kakrana A."/>
            <person name="Tang H."/>
            <person name="Ray J."/>
            <person name="Groenendijk J."/>
            <person name="Arikit S."/>
            <person name="Mathioni S.M."/>
            <person name="Nakano M."/>
            <person name="Shan H."/>
            <person name="Telgmann-Rauber A."/>
            <person name="Kanno A."/>
            <person name="Yue Z."/>
            <person name="Chen H."/>
            <person name="Li W."/>
            <person name="Chen Y."/>
            <person name="Xu X."/>
            <person name="Zhang Y."/>
            <person name="Luo S."/>
            <person name="Chen H."/>
            <person name="Gao J."/>
            <person name="Mao Z."/>
            <person name="Pires J.C."/>
            <person name="Luo M."/>
            <person name="Kudrna D."/>
            <person name="Wing R.A."/>
            <person name="Meyers B.C."/>
            <person name="Yi K."/>
            <person name="Kong H."/>
            <person name="Lavrijsen P."/>
            <person name="Sunseri F."/>
            <person name="Falavigna A."/>
            <person name="Ye Y."/>
            <person name="Leebens-Mack J.H."/>
            <person name="Chen G."/>
        </authorList>
    </citation>
    <scope>NUCLEOTIDE SEQUENCE [LARGE SCALE GENOMIC DNA]</scope>
    <source>
        <strain evidence="3">cv. DH0086</strain>
    </source>
</reference>
<protein>
    <submittedName>
        <fullName evidence="2">Uncharacterized protein</fullName>
    </submittedName>
</protein>
<dbReference type="AlphaFoldDB" id="A0A5P1EFP0"/>
<organism evidence="2 3">
    <name type="scientific">Asparagus officinalis</name>
    <name type="common">Garden asparagus</name>
    <dbReference type="NCBI Taxonomy" id="4686"/>
    <lineage>
        <taxon>Eukaryota</taxon>
        <taxon>Viridiplantae</taxon>
        <taxon>Streptophyta</taxon>
        <taxon>Embryophyta</taxon>
        <taxon>Tracheophyta</taxon>
        <taxon>Spermatophyta</taxon>
        <taxon>Magnoliopsida</taxon>
        <taxon>Liliopsida</taxon>
        <taxon>Asparagales</taxon>
        <taxon>Asparagaceae</taxon>
        <taxon>Asparagoideae</taxon>
        <taxon>Asparagus</taxon>
    </lineage>
</organism>
<dbReference type="Proteomes" id="UP000243459">
    <property type="component" value="Chromosome 7"/>
</dbReference>